<gene>
    <name evidence="5" type="ORF">EK386_13975</name>
</gene>
<dbReference type="PANTHER" id="PTHR43392">
    <property type="entry name" value="AAA-TYPE ATPASE FAMILY PROTEIN / ANKYRIN REPEAT FAMILY PROTEIN"/>
    <property type="match status" value="1"/>
</dbReference>
<protein>
    <submittedName>
        <fullName evidence="5">AAA family ATPase</fullName>
    </submittedName>
</protein>
<dbReference type="InterPro" id="IPR041627">
    <property type="entry name" value="AAA_lid_6"/>
</dbReference>
<dbReference type="InterPro" id="IPR027417">
    <property type="entry name" value="P-loop_NTPase"/>
</dbReference>
<dbReference type="InterPro" id="IPR000641">
    <property type="entry name" value="CbxX/CfxQ"/>
</dbReference>
<dbReference type="AlphaFoldDB" id="A0A3S0WFB5"/>
<evidence type="ECO:0000313" key="6">
    <source>
        <dbReference type="Proteomes" id="UP000287910"/>
    </source>
</evidence>
<dbReference type="Pfam" id="PF17866">
    <property type="entry name" value="AAA_lid_6"/>
    <property type="match status" value="1"/>
</dbReference>
<dbReference type="RefSeq" id="WP_126659799.1">
    <property type="nucleotide sequence ID" value="NZ_RYYR01000020.1"/>
</dbReference>
<evidence type="ECO:0000259" key="4">
    <source>
        <dbReference type="SMART" id="SM00382"/>
    </source>
</evidence>
<dbReference type="PANTHER" id="PTHR43392:SF2">
    <property type="entry name" value="AAA-TYPE ATPASE FAMILY PROTEIN _ ANKYRIN REPEAT FAMILY PROTEIN"/>
    <property type="match status" value="1"/>
</dbReference>
<dbReference type="Pfam" id="PF00004">
    <property type="entry name" value="AAA"/>
    <property type="match status" value="1"/>
</dbReference>
<evidence type="ECO:0000256" key="2">
    <source>
        <dbReference type="ARBA" id="ARBA00022741"/>
    </source>
</evidence>
<keyword evidence="6" id="KW-1185">Reference proteome</keyword>
<dbReference type="Proteomes" id="UP000287910">
    <property type="component" value="Unassembled WGS sequence"/>
</dbReference>
<dbReference type="InterPro" id="IPR003959">
    <property type="entry name" value="ATPase_AAA_core"/>
</dbReference>
<comment type="caution">
    <text evidence="5">The sequence shown here is derived from an EMBL/GenBank/DDBJ whole genome shotgun (WGS) entry which is preliminary data.</text>
</comment>
<keyword evidence="3" id="KW-0067">ATP-binding</keyword>
<organism evidence="5 6">
    <name type="scientific">Lysinibacillus antri</name>
    <dbReference type="NCBI Taxonomy" id="2498145"/>
    <lineage>
        <taxon>Bacteria</taxon>
        <taxon>Bacillati</taxon>
        <taxon>Bacillota</taxon>
        <taxon>Bacilli</taxon>
        <taxon>Bacillales</taxon>
        <taxon>Bacillaceae</taxon>
        <taxon>Lysinibacillus</taxon>
    </lineage>
</organism>
<accession>A0A3S0WFB5</accession>
<dbReference type="CDD" id="cd00009">
    <property type="entry name" value="AAA"/>
    <property type="match status" value="1"/>
</dbReference>
<feature type="domain" description="AAA+ ATPase" evidence="4">
    <location>
        <begin position="241"/>
        <end position="379"/>
    </location>
</feature>
<name>A0A3S0WFB5_9BACI</name>
<dbReference type="Gene3D" id="1.10.8.60">
    <property type="match status" value="1"/>
</dbReference>
<dbReference type="Gene3D" id="3.40.50.300">
    <property type="entry name" value="P-loop containing nucleotide triphosphate hydrolases"/>
    <property type="match status" value="1"/>
</dbReference>
<dbReference type="SUPFAM" id="SSF52540">
    <property type="entry name" value="P-loop containing nucleoside triphosphate hydrolases"/>
    <property type="match status" value="1"/>
</dbReference>
<reference evidence="5 6" key="1">
    <citation type="submission" date="2018-12" db="EMBL/GenBank/DDBJ databases">
        <title>Lysinibacillus antri sp. nov., isolated from a cave soil.</title>
        <authorList>
            <person name="Narsing Rao M.P."/>
            <person name="Zhang H."/>
            <person name="Dong Z.-Y."/>
            <person name="Niu X.-K."/>
            <person name="Zhang K."/>
            <person name="Fang B.-Z."/>
            <person name="Kang Y.-Q."/>
            <person name="Xiao M."/>
            <person name="Li W.-J."/>
        </authorList>
    </citation>
    <scope>NUCLEOTIDE SEQUENCE [LARGE SCALE GENOMIC DNA]</scope>
    <source>
        <strain evidence="5 6">SYSU K30002</strain>
    </source>
</reference>
<dbReference type="FunFam" id="3.40.50.300:FF:000216">
    <property type="entry name" value="Type VII secretion ATPase EccA"/>
    <property type="match status" value="1"/>
</dbReference>
<evidence type="ECO:0000256" key="1">
    <source>
        <dbReference type="ARBA" id="ARBA00010378"/>
    </source>
</evidence>
<comment type="similarity">
    <text evidence="1">Belongs to the CbxX/CfxQ family.</text>
</comment>
<dbReference type="InterPro" id="IPR003593">
    <property type="entry name" value="AAA+_ATPase"/>
</dbReference>
<dbReference type="GO" id="GO:0005524">
    <property type="term" value="F:ATP binding"/>
    <property type="evidence" value="ECO:0007669"/>
    <property type="project" value="UniProtKB-KW"/>
</dbReference>
<proteinExistence type="inferred from homology"/>
<dbReference type="PRINTS" id="PR00819">
    <property type="entry name" value="CBXCFQXSUPER"/>
</dbReference>
<keyword evidence="2" id="KW-0547">Nucleotide-binding</keyword>
<dbReference type="EMBL" id="RYYR01000020">
    <property type="protein sequence ID" value="RUL50491.1"/>
    <property type="molecule type" value="Genomic_DNA"/>
</dbReference>
<dbReference type="InterPro" id="IPR050773">
    <property type="entry name" value="CbxX/CfxQ_RuBisCO_ESX"/>
</dbReference>
<evidence type="ECO:0000313" key="5">
    <source>
        <dbReference type="EMBL" id="RUL50491.1"/>
    </source>
</evidence>
<sequence length="467" mass="54119">MPQHAYVKQTFKEIMAKLELADAQTIQIQLLRIYELEKIVNELIANTTISYEKNEYENTKKLLYSKHGQLYIQLAHLYEQDHNFEAAELSYLNAISYEDSPHYYWQFILCILAKNNLSPARDVKVTVDYFTVRNVKRIFDDIKRIEKLTANPKLSTYYLNELKKLKKWTTDLHKEIYTRPLLKEALIKPIPITEAMPIEDAMDQLHQLTGLEEVKERINRIHDWILYSEMRKTQGLKTEPMNLHMVFHGNPGTGKTTVARILASIYKSLGVLKSGHLVEVDRSALVAGYVGQTAAKTRAKIEAALDGVLFIDEAYSLIRGSENDYGIEAIDTLVKSMEDYQHRLVVILAGYPQEMHKFLESNPGLQSRFKYHINFPDYSKDQLMNIMQTMLLERQYRLEQEAIPLVQKLLDDAIARHPEKHGNGRLVRNFVEELILTKASHAVRKRDLDETPLDLLTVEVVEDIQAF</sequence>
<dbReference type="SMART" id="SM00382">
    <property type="entry name" value="AAA"/>
    <property type="match status" value="1"/>
</dbReference>
<evidence type="ECO:0000256" key="3">
    <source>
        <dbReference type="ARBA" id="ARBA00022840"/>
    </source>
</evidence>
<dbReference type="GO" id="GO:0016887">
    <property type="term" value="F:ATP hydrolysis activity"/>
    <property type="evidence" value="ECO:0007669"/>
    <property type="project" value="InterPro"/>
</dbReference>